<proteinExistence type="inferred from homology"/>
<evidence type="ECO:0000259" key="7">
    <source>
        <dbReference type="Pfam" id="PF00892"/>
    </source>
</evidence>
<feature type="transmembrane region" description="Helical" evidence="6">
    <location>
        <begin position="112"/>
        <end position="132"/>
    </location>
</feature>
<feature type="domain" description="EamA" evidence="7">
    <location>
        <begin position="6"/>
        <end position="126"/>
    </location>
</feature>
<dbReference type="InterPro" id="IPR000620">
    <property type="entry name" value="EamA_dom"/>
</dbReference>
<feature type="transmembrane region" description="Helical" evidence="6">
    <location>
        <begin position="22"/>
        <end position="43"/>
    </location>
</feature>
<accession>A0ABT1HX39</accession>
<feature type="transmembrane region" description="Helical" evidence="6">
    <location>
        <begin position="82"/>
        <end position="103"/>
    </location>
</feature>
<protein>
    <submittedName>
        <fullName evidence="8">Threonine/homoserine efflux transporter RhtA</fullName>
    </submittedName>
</protein>
<name>A0ABT1HX39_STRSD</name>
<dbReference type="Pfam" id="PF00892">
    <property type="entry name" value="EamA"/>
    <property type="match status" value="2"/>
</dbReference>
<evidence type="ECO:0000313" key="9">
    <source>
        <dbReference type="Proteomes" id="UP001205311"/>
    </source>
</evidence>
<keyword evidence="9" id="KW-1185">Reference proteome</keyword>
<dbReference type="SUPFAM" id="SSF103481">
    <property type="entry name" value="Multidrug resistance efflux transporter EmrE"/>
    <property type="match status" value="2"/>
</dbReference>
<dbReference type="PANTHER" id="PTHR32322:SF2">
    <property type="entry name" value="EAMA DOMAIN-CONTAINING PROTEIN"/>
    <property type="match status" value="1"/>
</dbReference>
<evidence type="ECO:0000256" key="3">
    <source>
        <dbReference type="ARBA" id="ARBA00022692"/>
    </source>
</evidence>
<keyword evidence="5 6" id="KW-0472">Membrane</keyword>
<evidence type="ECO:0000313" key="8">
    <source>
        <dbReference type="EMBL" id="MCP2260087.1"/>
    </source>
</evidence>
<organism evidence="8 9">
    <name type="scientific">Streptoalloteichus tenebrarius (strain ATCC 17920 / DSM 40477 / JCM 4838 / CBS 697.72 / NBRC 16177 / NCIMB 11028 / NRRL B-12390 / A12253. 1 / ISP 5477)</name>
    <name type="common">Streptomyces tenebrarius</name>
    <dbReference type="NCBI Taxonomy" id="1933"/>
    <lineage>
        <taxon>Bacteria</taxon>
        <taxon>Bacillati</taxon>
        <taxon>Actinomycetota</taxon>
        <taxon>Actinomycetes</taxon>
        <taxon>Pseudonocardiales</taxon>
        <taxon>Pseudonocardiaceae</taxon>
        <taxon>Streptoalloteichus</taxon>
    </lineage>
</organism>
<evidence type="ECO:0000256" key="2">
    <source>
        <dbReference type="ARBA" id="ARBA00007362"/>
    </source>
</evidence>
<keyword evidence="4 6" id="KW-1133">Transmembrane helix</keyword>
<feature type="transmembrane region" description="Helical" evidence="6">
    <location>
        <begin position="253"/>
        <end position="273"/>
    </location>
</feature>
<feature type="transmembrane region" description="Helical" evidence="6">
    <location>
        <begin position="197"/>
        <end position="216"/>
    </location>
</feature>
<dbReference type="InterPro" id="IPR050638">
    <property type="entry name" value="AA-Vitamin_Transporters"/>
</dbReference>
<evidence type="ECO:0000256" key="4">
    <source>
        <dbReference type="ARBA" id="ARBA00022989"/>
    </source>
</evidence>
<feature type="transmembrane region" description="Helical" evidence="6">
    <location>
        <begin position="170"/>
        <end position="191"/>
    </location>
</feature>
<feature type="domain" description="EamA" evidence="7">
    <location>
        <begin position="141"/>
        <end position="267"/>
    </location>
</feature>
<reference evidence="8 9" key="1">
    <citation type="submission" date="2022-06" db="EMBL/GenBank/DDBJ databases">
        <title>Genomic Encyclopedia of Archaeal and Bacterial Type Strains, Phase II (KMG-II): from individual species to whole genera.</title>
        <authorList>
            <person name="Goeker M."/>
        </authorList>
    </citation>
    <scope>NUCLEOTIDE SEQUENCE [LARGE SCALE GENOMIC DNA]</scope>
    <source>
        <strain evidence="8 9">DSM 40477</strain>
    </source>
</reference>
<feature type="transmembrane region" description="Helical" evidence="6">
    <location>
        <begin position="138"/>
        <end position="158"/>
    </location>
</feature>
<evidence type="ECO:0000256" key="1">
    <source>
        <dbReference type="ARBA" id="ARBA00004141"/>
    </source>
</evidence>
<gene>
    <name evidence="8" type="ORF">LX15_003798</name>
</gene>
<comment type="caution">
    <text evidence="8">The sequence shown here is derived from an EMBL/GenBank/DDBJ whole genome shotgun (WGS) entry which is preliminary data.</text>
</comment>
<dbReference type="Proteomes" id="UP001205311">
    <property type="component" value="Unassembled WGS sequence"/>
</dbReference>
<sequence>MVLSGTIGVAVTESGAAPFTVAFARCLVGGLLLVLWCAARGWLRPGRLPLGGHDLGLAALGAVLLVGNWVLLFAAYGRASLSVATVVYHTQPFLLLGLAVAVLGERVARRDLGFGAVAFCGVALIALGGQGVGGGRVGLDGVAMALGAALLYAGWALVAKRQAHVRPEVLAAVQCCVGAVLLAPTLLFAPLPPLGAGWGWLALLGVVHTALMYVLMFASIGRLSTATVAVLSFLYPAVALVFDVVLYGHRVGVAEGAGMVAVLAAAVGHKLPARRTRGRSRDRA</sequence>
<feature type="transmembrane region" description="Helical" evidence="6">
    <location>
        <begin position="228"/>
        <end position="247"/>
    </location>
</feature>
<dbReference type="PANTHER" id="PTHR32322">
    <property type="entry name" value="INNER MEMBRANE TRANSPORTER"/>
    <property type="match status" value="1"/>
</dbReference>
<feature type="transmembrane region" description="Helical" evidence="6">
    <location>
        <begin position="55"/>
        <end position="76"/>
    </location>
</feature>
<evidence type="ECO:0000256" key="5">
    <source>
        <dbReference type="ARBA" id="ARBA00023136"/>
    </source>
</evidence>
<comment type="subcellular location">
    <subcellularLocation>
        <location evidence="1">Membrane</location>
        <topology evidence="1">Multi-pass membrane protein</topology>
    </subcellularLocation>
</comment>
<dbReference type="EMBL" id="JAMTCP010000023">
    <property type="protein sequence ID" value="MCP2260087.1"/>
    <property type="molecule type" value="Genomic_DNA"/>
</dbReference>
<keyword evidence="3 6" id="KW-0812">Transmembrane</keyword>
<dbReference type="InterPro" id="IPR037185">
    <property type="entry name" value="EmrE-like"/>
</dbReference>
<comment type="similarity">
    <text evidence="2">Belongs to the EamA transporter family.</text>
</comment>
<evidence type="ECO:0000256" key="6">
    <source>
        <dbReference type="SAM" id="Phobius"/>
    </source>
</evidence>